<evidence type="ECO:0000259" key="8">
    <source>
        <dbReference type="PROSITE" id="PS51918"/>
    </source>
</evidence>
<dbReference type="InterPro" id="IPR039661">
    <property type="entry name" value="ELP3"/>
</dbReference>
<evidence type="ECO:0000256" key="7">
    <source>
        <dbReference type="SAM" id="MobiDB-lite"/>
    </source>
</evidence>
<dbReference type="GO" id="GO:0046872">
    <property type="term" value="F:metal ion binding"/>
    <property type="evidence" value="ECO:0007669"/>
    <property type="project" value="UniProtKB-KW"/>
</dbReference>
<dbReference type="Pfam" id="PF16199">
    <property type="entry name" value="Radical_SAM_C"/>
    <property type="match status" value="1"/>
</dbReference>
<keyword evidence="10" id="KW-1185">Reference proteome</keyword>
<dbReference type="OrthoDB" id="9801689at2"/>
<dbReference type="CDD" id="cd02440">
    <property type="entry name" value="AdoMet_MTases"/>
    <property type="match status" value="1"/>
</dbReference>
<accession>A0A0G3ECZ6</accession>
<dbReference type="Gene3D" id="3.30.750.200">
    <property type="match status" value="1"/>
</dbReference>
<dbReference type="PANTHER" id="PTHR11135:SF1">
    <property type="entry name" value="PROTEIN YHCC"/>
    <property type="match status" value="1"/>
</dbReference>
<evidence type="ECO:0000256" key="4">
    <source>
        <dbReference type="ARBA" id="ARBA00022723"/>
    </source>
</evidence>
<dbReference type="SUPFAM" id="SSF53335">
    <property type="entry name" value="S-adenosyl-L-methionine-dependent methyltransferases"/>
    <property type="match status" value="1"/>
</dbReference>
<reference evidence="10" key="1">
    <citation type="submission" date="2015-02" db="EMBL/GenBank/DDBJ databases">
        <title>Description and complete genome sequence of the first cultured representative of the subdivision 5 of the Verrucomicrobia phylum.</title>
        <authorList>
            <person name="Spring S."/>
            <person name="Bunk B."/>
            <person name="Sproer C."/>
            <person name="Klenk H.-P."/>
        </authorList>
    </citation>
    <scope>NUCLEOTIDE SEQUENCE [LARGE SCALE GENOMIC DNA]</scope>
    <source>
        <strain evidence="10">L21-Fru-AB</strain>
    </source>
</reference>
<keyword evidence="6" id="KW-0411">Iron-sulfur</keyword>
<dbReference type="InterPro" id="IPR006638">
    <property type="entry name" value="Elp3/MiaA/NifB-like_rSAM"/>
</dbReference>
<dbReference type="GO" id="GO:0032259">
    <property type="term" value="P:methylation"/>
    <property type="evidence" value="ECO:0007669"/>
    <property type="project" value="UniProtKB-KW"/>
</dbReference>
<dbReference type="AlphaFoldDB" id="A0A0G3ECZ6"/>
<keyword evidence="9" id="KW-0808">Transferase</keyword>
<sequence>MSKPPTSDPPPFRTYRDFMIERYGGTLQRIPVDFGTGCPHRAEDGSGGCTFCAEHGGRARQTLHAAGIEEQVRRGVQFARGRYGGTRFWLYAQTWTPTLAPPEVQRRLFERALGVCDADVVSVGARPDCLPPPVLDVLEDLAQGRIGPAHPREVWVEPGIQSLHDATLRRIRRGHDAQCGLEAIRALKRRGFRVAPHLILGLPGESFEGMMETVERLAAEPVDAVKLHNLHVIRGTALAEEYRRRPFPVPGPLEYAELLLEALRRLPPDLPVMRLCTDTPGEERVAPVWRMNKGAFTEHLVRLMRGREARQGDRIGPVATSSGTEAGKGDEAGTTGDDGSVTRWNAQFSEHYHCRAGAWWEARTRFVEPASPEGFDGSEVRVLDVCFGLGYNTLAALIEARRRGRARRFRVDALEIDRGAVRWAAEHIRPPEDASLCPDPAAILRALYTSGHWRDGQGAPEADIAMHWGGAREKAPQLDAGAFDLIFHDPFSTQRNSELWTVDFFRILRRLIRPGGLLLTYSRSRPVCAGLRQAGFAVGDLESRHAVLASPDPARVGEPRFMDPAETGSIPFRDPWLCRTNREVLRARERRIRLWKK</sequence>
<dbReference type="InterPro" id="IPR005911">
    <property type="entry name" value="YhcC-like"/>
</dbReference>
<dbReference type="PANTHER" id="PTHR11135">
    <property type="entry name" value="HISTONE ACETYLTRANSFERASE-RELATED"/>
    <property type="match status" value="1"/>
</dbReference>
<dbReference type="SFLD" id="SFLDS00029">
    <property type="entry name" value="Radical_SAM"/>
    <property type="match status" value="2"/>
</dbReference>
<evidence type="ECO:0000256" key="5">
    <source>
        <dbReference type="ARBA" id="ARBA00023004"/>
    </source>
</evidence>
<protein>
    <submittedName>
        <fullName evidence="9">Bifunctional tRNA (Mnm(5)s(2)U34)-methyltransferase/FAD-dependent cmnm(5)s(2)U34 oxidoreductase</fullName>
    </submittedName>
</protein>
<dbReference type="SUPFAM" id="SSF102114">
    <property type="entry name" value="Radical SAM enzymes"/>
    <property type="match status" value="1"/>
</dbReference>
<dbReference type="SFLD" id="SFLDG01091">
    <property type="entry name" value="uncharacterized_CHP01210-like"/>
    <property type="match status" value="1"/>
</dbReference>
<evidence type="ECO:0000256" key="3">
    <source>
        <dbReference type="ARBA" id="ARBA00022691"/>
    </source>
</evidence>
<proteinExistence type="predicted"/>
<dbReference type="Pfam" id="PF05430">
    <property type="entry name" value="Methyltransf_30"/>
    <property type="match status" value="1"/>
</dbReference>
<dbReference type="GO" id="GO:0016645">
    <property type="term" value="F:oxidoreductase activity, acting on the CH-NH group of donors"/>
    <property type="evidence" value="ECO:0007669"/>
    <property type="project" value="InterPro"/>
</dbReference>
<dbReference type="InterPro" id="IPR058240">
    <property type="entry name" value="rSAM_sf"/>
</dbReference>
<evidence type="ECO:0000256" key="6">
    <source>
        <dbReference type="ARBA" id="ARBA00023014"/>
    </source>
</evidence>
<feature type="domain" description="Radical SAM core" evidence="8">
    <location>
        <begin position="22"/>
        <end position="269"/>
    </location>
</feature>
<feature type="region of interest" description="Disordered" evidence="7">
    <location>
        <begin position="311"/>
        <end position="340"/>
    </location>
</feature>
<dbReference type="CDD" id="cd01335">
    <property type="entry name" value="Radical_SAM"/>
    <property type="match status" value="1"/>
</dbReference>
<dbReference type="Proteomes" id="UP000035268">
    <property type="component" value="Chromosome"/>
</dbReference>
<comment type="cofactor">
    <cofactor evidence="1">
        <name>[4Fe-4S] cluster</name>
        <dbReference type="ChEBI" id="CHEBI:49883"/>
    </cofactor>
</comment>
<dbReference type="InterPro" id="IPR029063">
    <property type="entry name" value="SAM-dependent_MTases_sf"/>
</dbReference>
<dbReference type="NCBIfam" id="TIGR01212">
    <property type="entry name" value="TIGR01212 family radical SAM protein"/>
    <property type="match status" value="1"/>
</dbReference>
<keyword evidence="2" id="KW-0004">4Fe-4S</keyword>
<name>A0A0G3ECZ6_9BACT</name>
<dbReference type="InterPro" id="IPR032432">
    <property type="entry name" value="Radical_SAM_C"/>
</dbReference>
<dbReference type="GO" id="GO:0008168">
    <property type="term" value="F:methyltransferase activity"/>
    <property type="evidence" value="ECO:0007669"/>
    <property type="project" value="UniProtKB-KW"/>
</dbReference>
<evidence type="ECO:0000313" key="9">
    <source>
        <dbReference type="EMBL" id="AKJ64326.1"/>
    </source>
</evidence>
<dbReference type="Pfam" id="PF04055">
    <property type="entry name" value="Radical_SAM"/>
    <property type="match status" value="1"/>
</dbReference>
<dbReference type="RefSeq" id="WP_052881676.1">
    <property type="nucleotide sequence ID" value="NZ_CP010904.1"/>
</dbReference>
<dbReference type="STRING" id="1307763.L21SP4_01074"/>
<dbReference type="PROSITE" id="PS51918">
    <property type="entry name" value="RADICAL_SAM"/>
    <property type="match status" value="1"/>
</dbReference>
<dbReference type="InterPro" id="IPR008471">
    <property type="entry name" value="MnmC-like_methylTransf"/>
</dbReference>
<gene>
    <name evidence="9" type="ORF">L21SP4_01074</name>
</gene>
<evidence type="ECO:0000313" key="10">
    <source>
        <dbReference type="Proteomes" id="UP000035268"/>
    </source>
</evidence>
<dbReference type="EMBL" id="CP010904">
    <property type="protein sequence ID" value="AKJ64326.1"/>
    <property type="molecule type" value="Genomic_DNA"/>
</dbReference>
<dbReference type="SFLD" id="SFLDG01082">
    <property type="entry name" value="B12-binding_domain_containing"/>
    <property type="match status" value="1"/>
</dbReference>
<keyword evidence="9" id="KW-0489">Methyltransferase</keyword>
<dbReference type="Gene3D" id="3.40.50.150">
    <property type="entry name" value="Vaccinia Virus protein VP39"/>
    <property type="match status" value="1"/>
</dbReference>
<keyword evidence="3" id="KW-0949">S-adenosyl-L-methionine</keyword>
<keyword evidence="5" id="KW-0408">Iron</keyword>
<evidence type="ECO:0000256" key="1">
    <source>
        <dbReference type="ARBA" id="ARBA00001966"/>
    </source>
</evidence>
<dbReference type="InterPro" id="IPR007197">
    <property type="entry name" value="rSAM"/>
</dbReference>
<dbReference type="SFLD" id="SFLDG01086">
    <property type="entry name" value="elongater_protein-like"/>
    <property type="match status" value="1"/>
</dbReference>
<keyword evidence="4" id="KW-0479">Metal-binding</keyword>
<dbReference type="SMART" id="SM00729">
    <property type="entry name" value="Elp3"/>
    <property type="match status" value="1"/>
</dbReference>
<dbReference type="KEGG" id="vbl:L21SP4_01074"/>
<reference evidence="9 10" key="2">
    <citation type="journal article" date="2016" name="ISME J.">
        <title>Characterization of the first cultured representative of Verrucomicrobia subdivision 5 indicates the proposal of a novel phylum.</title>
        <authorList>
            <person name="Spring S."/>
            <person name="Bunk B."/>
            <person name="Sproer C."/>
            <person name="Schumann P."/>
            <person name="Rohde M."/>
            <person name="Tindall B.J."/>
            <person name="Klenk H.P."/>
        </authorList>
    </citation>
    <scope>NUCLEOTIDE SEQUENCE [LARGE SCALE GENOMIC DNA]</scope>
    <source>
        <strain evidence="9 10">L21-Fru-AB</strain>
    </source>
</reference>
<evidence type="ECO:0000256" key="2">
    <source>
        <dbReference type="ARBA" id="ARBA00022485"/>
    </source>
</evidence>
<organism evidence="9 10">
    <name type="scientific">Kiritimatiella glycovorans</name>
    <dbReference type="NCBI Taxonomy" id="1307763"/>
    <lineage>
        <taxon>Bacteria</taxon>
        <taxon>Pseudomonadati</taxon>
        <taxon>Kiritimatiellota</taxon>
        <taxon>Kiritimatiellia</taxon>
        <taxon>Kiritimatiellales</taxon>
        <taxon>Kiritimatiellaceae</taxon>
        <taxon>Kiritimatiella</taxon>
    </lineage>
</organism>
<dbReference type="GO" id="GO:0051539">
    <property type="term" value="F:4 iron, 4 sulfur cluster binding"/>
    <property type="evidence" value="ECO:0007669"/>
    <property type="project" value="UniProtKB-KW"/>
</dbReference>